<protein>
    <submittedName>
        <fullName evidence="11">Amino acid ABC transporter permease</fullName>
    </submittedName>
</protein>
<dbReference type="NCBIfam" id="TIGR01726">
    <property type="entry name" value="HEQRo_perm_3TM"/>
    <property type="match status" value="1"/>
</dbReference>
<keyword evidence="5 9" id="KW-0812">Transmembrane</keyword>
<keyword evidence="7 9" id="KW-1133">Transmembrane helix</keyword>
<gene>
    <name evidence="11" type="ORF">DCF25_13135</name>
</gene>
<dbReference type="InterPro" id="IPR035906">
    <property type="entry name" value="MetI-like_sf"/>
</dbReference>
<dbReference type="SUPFAM" id="SSF161098">
    <property type="entry name" value="MetI-like"/>
    <property type="match status" value="1"/>
</dbReference>
<dbReference type="PANTHER" id="PTHR30614">
    <property type="entry name" value="MEMBRANE COMPONENT OF AMINO ACID ABC TRANSPORTER"/>
    <property type="match status" value="1"/>
</dbReference>
<dbReference type="GO" id="GO:0006865">
    <property type="term" value="P:amino acid transport"/>
    <property type="evidence" value="ECO:0007669"/>
    <property type="project" value="UniProtKB-KW"/>
</dbReference>
<evidence type="ECO:0000256" key="5">
    <source>
        <dbReference type="ARBA" id="ARBA00022692"/>
    </source>
</evidence>
<dbReference type="InterPro" id="IPR000515">
    <property type="entry name" value="MetI-like"/>
</dbReference>
<comment type="subcellular location">
    <subcellularLocation>
        <location evidence="1 9">Cell membrane</location>
        <topology evidence="1 9">Multi-pass membrane protein</topology>
    </subcellularLocation>
</comment>
<feature type="transmembrane region" description="Helical" evidence="9">
    <location>
        <begin position="446"/>
        <end position="465"/>
    </location>
</feature>
<evidence type="ECO:0000256" key="8">
    <source>
        <dbReference type="ARBA" id="ARBA00023136"/>
    </source>
</evidence>
<feature type="transmembrane region" description="Helical" evidence="9">
    <location>
        <begin position="219"/>
        <end position="246"/>
    </location>
</feature>
<feature type="transmembrane region" description="Helical" evidence="9">
    <location>
        <begin position="189"/>
        <end position="207"/>
    </location>
</feature>
<keyword evidence="3 9" id="KW-0813">Transport</keyword>
<dbReference type="GO" id="GO:0022857">
    <property type="term" value="F:transmembrane transporter activity"/>
    <property type="evidence" value="ECO:0007669"/>
    <property type="project" value="InterPro"/>
</dbReference>
<dbReference type="InterPro" id="IPR010065">
    <property type="entry name" value="AA_ABC_transptr_permease_3TM"/>
</dbReference>
<dbReference type="Gene3D" id="1.10.3720.10">
    <property type="entry name" value="MetI-like"/>
    <property type="match status" value="1"/>
</dbReference>
<proteinExistence type="inferred from homology"/>
<feature type="transmembrane region" description="Helical" evidence="9">
    <location>
        <begin position="96"/>
        <end position="116"/>
    </location>
</feature>
<evidence type="ECO:0000256" key="9">
    <source>
        <dbReference type="RuleBase" id="RU363032"/>
    </source>
</evidence>
<dbReference type="GO" id="GO:0043190">
    <property type="term" value="C:ATP-binding cassette (ABC) transporter complex"/>
    <property type="evidence" value="ECO:0007669"/>
    <property type="project" value="InterPro"/>
</dbReference>
<evidence type="ECO:0000256" key="2">
    <source>
        <dbReference type="ARBA" id="ARBA00010072"/>
    </source>
</evidence>
<name>A0A2W4U4E2_9CYAN</name>
<feature type="domain" description="ABC transmembrane type-1" evidence="10">
    <location>
        <begin position="90"/>
        <end position="461"/>
    </location>
</feature>
<dbReference type="PANTHER" id="PTHR30614:SF37">
    <property type="entry name" value="AMINO-ACID ABC TRANSPORTER PERMEASE PROTEIN YHDX-RELATED"/>
    <property type="match status" value="1"/>
</dbReference>
<dbReference type="Proteomes" id="UP000249354">
    <property type="component" value="Unassembled WGS sequence"/>
</dbReference>
<dbReference type="CDD" id="cd06261">
    <property type="entry name" value="TM_PBP2"/>
    <property type="match status" value="2"/>
</dbReference>
<reference evidence="12" key="1">
    <citation type="submission" date="2018-04" db="EMBL/GenBank/DDBJ databases">
        <authorList>
            <person name="Cornet L."/>
        </authorList>
    </citation>
    <scope>NUCLEOTIDE SEQUENCE [LARGE SCALE GENOMIC DNA]</scope>
</reference>
<dbReference type="InterPro" id="IPR043429">
    <property type="entry name" value="ArtM/GltK/GlnP/TcyL/YhdX-like"/>
</dbReference>
<evidence type="ECO:0000256" key="3">
    <source>
        <dbReference type="ARBA" id="ARBA00022448"/>
    </source>
</evidence>
<keyword evidence="8 9" id="KW-0472">Membrane</keyword>
<keyword evidence="4" id="KW-1003">Cell membrane</keyword>
<evidence type="ECO:0000256" key="1">
    <source>
        <dbReference type="ARBA" id="ARBA00004651"/>
    </source>
</evidence>
<dbReference type="AlphaFoldDB" id="A0A2W4U4E2"/>
<sequence>MADTSSNSRSGWQAWLRDERFWQIALQIILIVVVGAVFSFLFGNLSRNMERQGIQFGFSFFQNPAGFGIREDLLGYQPQDSYAKIIQTGIINSLRLVFVGVITATIVGVAAGVASFSNNWLVYKLSRAYVGLVRNVPLLLQLFLWFYAVILALPSERQSPIIFPSADRIWLIASNKQVNLVGPNLPDPVWVGLMLLVVTSLLLGLLWRSVNAFVQGRFAAGIAGWVARLGHAAAIAGVLFFSYFLLFSNSAEDRLFFQGALIALFTHPEGLWIVGLMVAVVAISVLYRQRMKVMLERGADGKVFVYAMVAIAIVMLAIILFAFNWTAPSLSDIGTAGGGLRMTGNYAAALIGLTFYTGAFIAEIVRAGIQSVSRGQWEAARSVGLSNGQAMQLVIFPQSLRVIIPPLNSEFANLAKNSSLAFAVGYPELYNIANTTLNQTGRPIEVFLVMMATYLTLNLLISLNMNQLNNAVQFKER</sequence>
<dbReference type="Pfam" id="PF00528">
    <property type="entry name" value="BPD_transp_1"/>
    <property type="match status" value="1"/>
</dbReference>
<feature type="transmembrane region" description="Helical" evidence="9">
    <location>
        <begin position="303"/>
        <end position="326"/>
    </location>
</feature>
<evidence type="ECO:0000313" key="11">
    <source>
        <dbReference type="EMBL" id="PZO15793.1"/>
    </source>
</evidence>
<reference evidence="11 12" key="2">
    <citation type="submission" date="2018-06" db="EMBL/GenBank/DDBJ databases">
        <title>Metagenomic assembly of (sub)arctic Cyanobacteria and their associated microbiome from non-axenic cultures.</title>
        <authorList>
            <person name="Baurain D."/>
        </authorList>
    </citation>
    <scope>NUCLEOTIDE SEQUENCE [LARGE SCALE GENOMIC DNA]</scope>
    <source>
        <strain evidence="11">ULC129bin1</strain>
    </source>
</reference>
<evidence type="ECO:0000256" key="7">
    <source>
        <dbReference type="ARBA" id="ARBA00022989"/>
    </source>
</evidence>
<evidence type="ECO:0000313" key="12">
    <source>
        <dbReference type="Proteomes" id="UP000249354"/>
    </source>
</evidence>
<feature type="transmembrane region" description="Helical" evidence="9">
    <location>
        <begin position="346"/>
        <end position="365"/>
    </location>
</feature>
<comment type="caution">
    <text evidence="11">The sequence shown here is derived from an EMBL/GenBank/DDBJ whole genome shotgun (WGS) entry which is preliminary data.</text>
</comment>
<dbReference type="EMBL" id="QBMC01000087">
    <property type="protein sequence ID" value="PZO15793.1"/>
    <property type="molecule type" value="Genomic_DNA"/>
</dbReference>
<feature type="transmembrane region" description="Helical" evidence="9">
    <location>
        <begin position="128"/>
        <end position="150"/>
    </location>
</feature>
<keyword evidence="6" id="KW-0029">Amino-acid transport</keyword>
<feature type="transmembrane region" description="Helical" evidence="9">
    <location>
        <begin position="21"/>
        <end position="42"/>
    </location>
</feature>
<organism evidence="11 12">
    <name type="scientific">Leptolyngbya foveolarum</name>
    <dbReference type="NCBI Taxonomy" id="47253"/>
    <lineage>
        <taxon>Bacteria</taxon>
        <taxon>Bacillati</taxon>
        <taxon>Cyanobacteriota</taxon>
        <taxon>Cyanophyceae</taxon>
        <taxon>Leptolyngbyales</taxon>
        <taxon>Leptolyngbyaceae</taxon>
        <taxon>Leptolyngbya group</taxon>
        <taxon>Leptolyngbya</taxon>
    </lineage>
</organism>
<evidence type="ECO:0000259" key="10">
    <source>
        <dbReference type="PROSITE" id="PS50928"/>
    </source>
</evidence>
<evidence type="ECO:0000256" key="4">
    <source>
        <dbReference type="ARBA" id="ARBA00022475"/>
    </source>
</evidence>
<feature type="transmembrane region" description="Helical" evidence="9">
    <location>
        <begin position="270"/>
        <end position="287"/>
    </location>
</feature>
<evidence type="ECO:0000256" key="6">
    <source>
        <dbReference type="ARBA" id="ARBA00022970"/>
    </source>
</evidence>
<accession>A0A2W4U4E2</accession>
<dbReference type="PROSITE" id="PS50928">
    <property type="entry name" value="ABC_TM1"/>
    <property type="match status" value="1"/>
</dbReference>
<comment type="similarity">
    <text evidence="2">Belongs to the binding-protein-dependent transport system permease family. HisMQ subfamily.</text>
</comment>